<dbReference type="EMBL" id="JAMZMK010006374">
    <property type="protein sequence ID" value="KAI7749397.1"/>
    <property type="molecule type" value="Genomic_DNA"/>
</dbReference>
<organism evidence="2 3">
    <name type="scientific">Ambrosia artemisiifolia</name>
    <name type="common">Common ragweed</name>
    <dbReference type="NCBI Taxonomy" id="4212"/>
    <lineage>
        <taxon>Eukaryota</taxon>
        <taxon>Viridiplantae</taxon>
        <taxon>Streptophyta</taxon>
        <taxon>Embryophyta</taxon>
        <taxon>Tracheophyta</taxon>
        <taxon>Spermatophyta</taxon>
        <taxon>Magnoliopsida</taxon>
        <taxon>eudicotyledons</taxon>
        <taxon>Gunneridae</taxon>
        <taxon>Pentapetalae</taxon>
        <taxon>asterids</taxon>
        <taxon>campanulids</taxon>
        <taxon>Asterales</taxon>
        <taxon>Asteraceae</taxon>
        <taxon>Asteroideae</taxon>
        <taxon>Heliantheae alliance</taxon>
        <taxon>Heliantheae</taxon>
        <taxon>Ambrosia</taxon>
    </lineage>
</organism>
<dbReference type="PANTHER" id="PTHR31083:SF36">
    <property type="entry name" value="PROTEIN UPSTREAM OF FLC"/>
    <property type="match status" value="1"/>
</dbReference>
<sequence>MFRNWITCGTANTHEKAMVVIDKRNGSKTSMVSPVFEKTGKENNVGQMCKEQKSKDFEKRFDANDGSKKSKKEDYSKLKTYGAGYKPVNGPNCSQCGRQFNPEKLHSHMKYCRGMKAMAKSTNARPKPMSTRTYSPSTTSMDTFLLTNN</sequence>
<feature type="compositionally biased region" description="Polar residues" evidence="1">
    <location>
        <begin position="120"/>
        <end position="149"/>
    </location>
</feature>
<protein>
    <submittedName>
        <fullName evidence="2">Uncharacterized protein</fullName>
    </submittedName>
</protein>
<comment type="caution">
    <text evidence="2">The sequence shown here is derived from an EMBL/GenBank/DDBJ whole genome shotgun (WGS) entry which is preliminary data.</text>
</comment>
<gene>
    <name evidence="2" type="ORF">M8C21_023946</name>
</gene>
<dbReference type="Gene3D" id="3.30.160.60">
    <property type="entry name" value="Classic Zinc Finger"/>
    <property type="match status" value="1"/>
</dbReference>
<name>A0AAD5GNF5_AMBAR</name>
<evidence type="ECO:0000256" key="1">
    <source>
        <dbReference type="SAM" id="MobiDB-lite"/>
    </source>
</evidence>
<dbReference type="PANTHER" id="PTHR31083">
    <property type="entry name" value="UPSTREAM OF FLC PROTEIN (DUF966)"/>
    <property type="match status" value="1"/>
</dbReference>
<evidence type="ECO:0000313" key="3">
    <source>
        <dbReference type="Proteomes" id="UP001206925"/>
    </source>
</evidence>
<feature type="region of interest" description="Disordered" evidence="1">
    <location>
        <begin position="119"/>
        <end position="149"/>
    </location>
</feature>
<feature type="region of interest" description="Disordered" evidence="1">
    <location>
        <begin position="51"/>
        <end position="74"/>
    </location>
</feature>
<dbReference type="InterPro" id="IPR010369">
    <property type="entry name" value="SOK"/>
</dbReference>
<evidence type="ECO:0000313" key="2">
    <source>
        <dbReference type="EMBL" id="KAI7749397.1"/>
    </source>
</evidence>
<proteinExistence type="predicted"/>
<keyword evidence="3" id="KW-1185">Reference proteome</keyword>
<dbReference type="Proteomes" id="UP001206925">
    <property type="component" value="Unassembled WGS sequence"/>
</dbReference>
<dbReference type="AlphaFoldDB" id="A0AAD5GNF5"/>
<accession>A0AAD5GNF5</accession>
<reference evidence="2" key="1">
    <citation type="submission" date="2022-06" db="EMBL/GenBank/DDBJ databases">
        <title>Uncovering the hologenomic basis of an extraordinary plant invasion.</title>
        <authorList>
            <person name="Bieker V.C."/>
            <person name="Martin M.D."/>
            <person name="Gilbert T."/>
            <person name="Hodgins K."/>
            <person name="Battlay P."/>
            <person name="Petersen B."/>
            <person name="Wilson J."/>
        </authorList>
    </citation>
    <scope>NUCLEOTIDE SEQUENCE</scope>
    <source>
        <strain evidence="2">AA19_3_7</strain>
        <tissue evidence="2">Leaf</tissue>
    </source>
</reference>